<dbReference type="OrthoDB" id="547680at2759"/>
<dbReference type="STRING" id="8364.ENSXETP00000008608"/>
<dbReference type="Ensembl" id="ENSXETT00000008608">
    <property type="protein sequence ID" value="ENSXETP00000008608"/>
    <property type="gene ID" value="ENSXETG00000003976"/>
</dbReference>
<evidence type="ECO:0000256" key="1">
    <source>
        <dbReference type="ARBA" id="ARBA00004613"/>
    </source>
</evidence>
<keyword evidence="2" id="KW-0964">Secreted</keyword>
<feature type="chain" id="PRO_5044524121" description="Pentraxin family member" evidence="9">
    <location>
        <begin position="20"/>
        <end position="238"/>
    </location>
</feature>
<evidence type="ECO:0000256" key="5">
    <source>
        <dbReference type="ARBA" id="ARBA00022837"/>
    </source>
</evidence>
<keyword evidence="5 9" id="KW-0106">Calcium</keyword>
<dbReference type="AlphaFoldDB" id="F6V5K4"/>
<dbReference type="eggNOG" id="ENOG502S201">
    <property type="taxonomic scope" value="Eukaryota"/>
</dbReference>
<evidence type="ECO:0000256" key="7">
    <source>
        <dbReference type="ARBA" id="ARBA00038102"/>
    </source>
</evidence>
<dbReference type="OMA" id="REILCAT"/>
<dbReference type="InterPro" id="IPR001759">
    <property type="entry name" value="PTX_dom"/>
</dbReference>
<evidence type="ECO:0000256" key="8">
    <source>
        <dbReference type="PROSITE-ProRule" id="PRU01172"/>
    </source>
</evidence>
<sequence length="238" mass="27304">MLEFLIITVLFSEVPGYLTQEDMTGQVFLFPEESDNSYVKLQPEKNGPFGGLSICLRYYSLLTREFSLFSLATSSMDNDFLLFYCPQCDQHFEVSVGGRDLSYNLKERNDAEWRSVCASWDSSSGVVELWINGKPYPRKVFQKGHVISKYPSIIIGQEQDGYGSNFNINQSFVGEISDIHVWDTALTYQNIFDVLTYNNLTGNVINWRSLKYKAEGDNSVLRCLKRIYHNPTCNRNTV</sequence>
<proteinExistence type="inferred from homology"/>
<comment type="caution">
    <text evidence="8">Lacks conserved residue(s) required for the propagation of feature annotation.</text>
</comment>
<dbReference type="RefSeq" id="XP_002934127.2">
    <property type="nucleotide sequence ID" value="XM_002934081.4"/>
</dbReference>
<dbReference type="Pfam" id="PF00354">
    <property type="entry name" value="Pentaxin"/>
    <property type="match status" value="1"/>
</dbReference>
<comment type="subcellular location">
    <subcellularLocation>
        <location evidence="1 9">Secreted</location>
    </subcellularLocation>
</comment>
<dbReference type="PANTHER" id="PTHR45869">
    <property type="entry name" value="C-REACTIVE PROTEIN-RELATED"/>
    <property type="match status" value="1"/>
</dbReference>
<protein>
    <recommendedName>
        <fullName evidence="9">Pentraxin family member</fullName>
    </recommendedName>
</protein>
<dbReference type="SUPFAM" id="SSF49899">
    <property type="entry name" value="Concanavalin A-like lectins/glucanases"/>
    <property type="match status" value="1"/>
</dbReference>
<evidence type="ECO:0000256" key="2">
    <source>
        <dbReference type="ARBA" id="ARBA00022525"/>
    </source>
</evidence>
<feature type="domain" description="Pentraxin (PTX)" evidence="10">
    <location>
        <begin position="24"/>
        <end position="226"/>
    </location>
</feature>
<dbReference type="AGR" id="Xenbase:XB-GENE-1018603"/>
<comment type="cofactor">
    <cofactor evidence="9">
        <name>Ca(2+)</name>
        <dbReference type="ChEBI" id="CHEBI:29108"/>
    </cofactor>
    <text evidence="9">Binds 2 calcium ions per subunit.</text>
</comment>
<dbReference type="KEGG" id="xtr:100494488"/>
<reference evidence="13" key="3">
    <citation type="submission" date="2025-04" db="UniProtKB">
        <authorList>
            <consortium name="RefSeq"/>
        </authorList>
    </citation>
    <scope>IDENTIFICATION</scope>
    <source>
        <strain evidence="13">Nigerian</strain>
        <tissue evidence="13">Liver and blood</tissue>
    </source>
</reference>
<dbReference type="FunFam" id="2.60.120.200:FF:000070">
    <property type="entry name" value="Serum amyloid P-component"/>
    <property type="match status" value="1"/>
</dbReference>
<evidence type="ECO:0000313" key="13">
    <source>
        <dbReference type="RefSeq" id="XP_002934127.2"/>
    </source>
</evidence>
<dbReference type="GeneID" id="100494488"/>
<dbReference type="Xenbase" id="XB-GENE-1018603">
    <property type="gene designation" value="crp"/>
</dbReference>
<dbReference type="SMART" id="SM00159">
    <property type="entry name" value="PTX"/>
    <property type="match status" value="1"/>
</dbReference>
<evidence type="ECO:0000259" key="10">
    <source>
        <dbReference type="PROSITE" id="PS51828"/>
    </source>
</evidence>
<feature type="signal peptide" evidence="9">
    <location>
        <begin position="1"/>
        <end position="19"/>
    </location>
</feature>
<dbReference type="Gene3D" id="2.60.120.200">
    <property type="match status" value="1"/>
</dbReference>
<evidence type="ECO:0000256" key="4">
    <source>
        <dbReference type="ARBA" id="ARBA00022729"/>
    </source>
</evidence>
<dbReference type="PROSITE" id="PS51828">
    <property type="entry name" value="PTX_2"/>
    <property type="match status" value="1"/>
</dbReference>
<reference evidence="11" key="2">
    <citation type="submission" date="2011-06" db="UniProtKB">
        <authorList>
            <consortium name="Ensembl"/>
        </authorList>
    </citation>
    <scope>IDENTIFICATION</scope>
</reference>
<evidence type="ECO:0000256" key="9">
    <source>
        <dbReference type="RuleBase" id="RU362112"/>
    </source>
</evidence>
<organism evidence="11">
    <name type="scientific">Xenopus tropicalis</name>
    <name type="common">Western clawed frog</name>
    <name type="synonym">Silurana tropicalis</name>
    <dbReference type="NCBI Taxonomy" id="8364"/>
    <lineage>
        <taxon>Eukaryota</taxon>
        <taxon>Metazoa</taxon>
        <taxon>Chordata</taxon>
        <taxon>Craniata</taxon>
        <taxon>Vertebrata</taxon>
        <taxon>Euteleostomi</taxon>
        <taxon>Amphibia</taxon>
        <taxon>Batrachia</taxon>
        <taxon>Anura</taxon>
        <taxon>Pipoidea</taxon>
        <taxon>Pipidae</taxon>
        <taxon>Xenopodinae</taxon>
        <taxon>Xenopus</taxon>
        <taxon>Silurana</taxon>
    </lineage>
</organism>
<accession>F6V5K4</accession>
<dbReference type="GO" id="GO:0005576">
    <property type="term" value="C:extracellular region"/>
    <property type="evidence" value="ECO:0007669"/>
    <property type="project" value="UniProtKB-SubCell"/>
</dbReference>
<keyword evidence="12" id="KW-1185">Reference proteome</keyword>
<dbReference type="HOGENOM" id="CLU_032051_2_0_1"/>
<gene>
    <name evidence="14" type="primary">crp</name>
    <name evidence="11 13" type="synonym">crp.1</name>
</gene>
<comment type="similarity">
    <text evidence="7 9">Belongs to the pentraxin family.</text>
</comment>
<comment type="subunit">
    <text evidence="9">Homopentamer. Pentaxin (or pentraxin) have a discoid arrangement of 5 non-covalently bound subunits.</text>
</comment>
<evidence type="ECO:0000313" key="12">
    <source>
        <dbReference type="Proteomes" id="UP000008143"/>
    </source>
</evidence>
<dbReference type="Proteomes" id="UP000008143">
    <property type="component" value="Chromosome 8"/>
</dbReference>
<dbReference type="InterPro" id="IPR013320">
    <property type="entry name" value="ConA-like_dom_sf"/>
</dbReference>
<dbReference type="PRINTS" id="PR00895">
    <property type="entry name" value="PENTAXIN"/>
</dbReference>
<dbReference type="CTD" id="100494488"/>
<keyword evidence="3 9" id="KW-0479">Metal-binding</keyword>
<evidence type="ECO:0000256" key="6">
    <source>
        <dbReference type="ARBA" id="ARBA00023157"/>
    </source>
</evidence>
<dbReference type="PANTHER" id="PTHR45869:SF17">
    <property type="entry name" value="PENTRAXIN FAMILY MEMBER"/>
    <property type="match status" value="1"/>
</dbReference>
<dbReference type="Bgee" id="ENSXETG00000003976">
    <property type="expression patterns" value="Expressed in liver and 1 other cell type or tissue"/>
</dbReference>
<evidence type="ECO:0000313" key="14">
    <source>
        <dbReference type="Xenbase" id="XB-GENE-1018603"/>
    </source>
</evidence>
<dbReference type="GO" id="GO:0046872">
    <property type="term" value="F:metal ion binding"/>
    <property type="evidence" value="ECO:0007669"/>
    <property type="project" value="UniProtKB-KW"/>
</dbReference>
<evidence type="ECO:0000256" key="3">
    <source>
        <dbReference type="ARBA" id="ARBA00022723"/>
    </source>
</evidence>
<evidence type="ECO:0000313" key="11">
    <source>
        <dbReference type="Ensembl" id="ENSXETP00000008608"/>
    </source>
</evidence>
<keyword evidence="6" id="KW-1015">Disulfide bond</keyword>
<dbReference type="InterPro" id="IPR051005">
    <property type="entry name" value="Pentraxin_domain"/>
</dbReference>
<dbReference type="GeneTree" id="ENSGT01100000263515"/>
<reference evidence="11" key="1">
    <citation type="journal article" date="2010" name="Science">
        <title>The genome of the Western clawed frog Xenopus tropicalis.</title>
        <authorList>
            <person name="Hellsten U."/>
            <person name="Harland R.M."/>
            <person name="Gilchrist M.J."/>
            <person name="Hendrix D."/>
            <person name="Jurka J."/>
            <person name="Kapitonov V."/>
            <person name="Ovcharenko I."/>
            <person name="Putnam N.H."/>
            <person name="Shu S."/>
            <person name="Taher L."/>
            <person name="Blitz I.L."/>
            <person name="Blumberg B."/>
            <person name="Dichmann D.S."/>
            <person name="Dubchak I."/>
            <person name="Amaya E."/>
            <person name="Detter J.C."/>
            <person name="Fletcher R."/>
            <person name="Gerhard D.S."/>
            <person name="Goodstein D."/>
            <person name="Graves T."/>
            <person name="Grigoriev I.V."/>
            <person name="Grimwood J."/>
            <person name="Kawashima T."/>
            <person name="Lindquist E."/>
            <person name="Lucas S.M."/>
            <person name="Mead P.E."/>
            <person name="Mitros T."/>
            <person name="Ogino H."/>
            <person name="Ohta Y."/>
            <person name="Poliakov A.V."/>
            <person name="Pollet N."/>
            <person name="Robert J."/>
            <person name="Salamov A."/>
            <person name="Sater A.K."/>
            <person name="Schmutz J."/>
            <person name="Terry A."/>
            <person name="Vize P.D."/>
            <person name="Warren W.C."/>
            <person name="Wells D."/>
            <person name="Wills A."/>
            <person name="Wilson R.K."/>
            <person name="Zimmerman L.B."/>
            <person name="Zorn A.M."/>
            <person name="Grainger R."/>
            <person name="Grammer T."/>
            <person name="Khokha M.K."/>
            <person name="Richardson P.M."/>
            <person name="Rokhsar D.S."/>
        </authorList>
    </citation>
    <scope>NUCLEOTIDE SEQUENCE [LARGE SCALE GENOMIC DNA]</scope>
    <source>
        <strain evidence="11">Nigerian</strain>
    </source>
</reference>
<dbReference type="PaxDb" id="8364-ENSXETP00000028498"/>
<name>F6V5K4_XENTR</name>
<keyword evidence="4 9" id="KW-0732">Signal</keyword>